<proteinExistence type="inferred from homology"/>
<evidence type="ECO:0000259" key="8">
    <source>
        <dbReference type="PROSITE" id="PS00624"/>
    </source>
</evidence>
<dbReference type="SUPFAM" id="SSF51905">
    <property type="entry name" value="FAD/NAD(P)-binding domain"/>
    <property type="match status" value="1"/>
</dbReference>
<organism evidence="9 10">
    <name type="scientific">Alteromonas sediminis</name>
    <dbReference type="NCBI Taxonomy" id="2259342"/>
    <lineage>
        <taxon>Bacteria</taxon>
        <taxon>Pseudomonadati</taxon>
        <taxon>Pseudomonadota</taxon>
        <taxon>Gammaproteobacteria</taxon>
        <taxon>Alteromonadales</taxon>
        <taxon>Alteromonadaceae</taxon>
        <taxon>Alteromonas/Salinimonas group</taxon>
        <taxon>Alteromonas</taxon>
    </lineage>
</organism>
<gene>
    <name evidence="9" type="ORF">DRW07_17450</name>
</gene>
<evidence type="ECO:0000256" key="5">
    <source>
        <dbReference type="PIRSR" id="PIRSR000137-2"/>
    </source>
</evidence>
<dbReference type="PANTHER" id="PTHR11552:SF147">
    <property type="entry name" value="CHOLINE DEHYDROGENASE, MITOCHONDRIAL"/>
    <property type="match status" value="1"/>
</dbReference>
<name>A0A3N5Y4L1_9ALTE</name>
<dbReference type="Proteomes" id="UP000275281">
    <property type="component" value="Unassembled WGS sequence"/>
</dbReference>
<dbReference type="OrthoDB" id="9785276at2"/>
<dbReference type="Pfam" id="PF05199">
    <property type="entry name" value="GMC_oxred_C"/>
    <property type="match status" value="1"/>
</dbReference>
<evidence type="ECO:0000256" key="6">
    <source>
        <dbReference type="RuleBase" id="RU003968"/>
    </source>
</evidence>
<keyword evidence="10" id="KW-1185">Reference proteome</keyword>
<dbReference type="PANTHER" id="PTHR11552">
    <property type="entry name" value="GLUCOSE-METHANOL-CHOLINE GMC OXIDOREDUCTASE"/>
    <property type="match status" value="1"/>
</dbReference>
<dbReference type="InterPro" id="IPR012132">
    <property type="entry name" value="GMC_OxRdtase"/>
</dbReference>
<dbReference type="EMBL" id="RPOK01000006">
    <property type="protein sequence ID" value="RPJ65099.1"/>
    <property type="molecule type" value="Genomic_DNA"/>
</dbReference>
<dbReference type="PIRSF" id="PIRSF000137">
    <property type="entry name" value="Alcohol_oxidase"/>
    <property type="match status" value="1"/>
</dbReference>
<evidence type="ECO:0000259" key="7">
    <source>
        <dbReference type="PROSITE" id="PS00623"/>
    </source>
</evidence>
<dbReference type="Gene3D" id="3.50.50.60">
    <property type="entry name" value="FAD/NAD(P)-binding domain"/>
    <property type="match status" value="1"/>
</dbReference>
<evidence type="ECO:0000313" key="9">
    <source>
        <dbReference type="EMBL" id="RPJ65099.1"/>
    </source>
</evidence>
<dbReference type="Pfam" id="PF00732">
    <property type="entry name" value="GMC_oxred_N"/>
    <property type="match status" value="1"/>
</dbReference>
<keyword evidence="9" id="KW-0560">Oxidoreductase</keyword>
<evidence type="ECO:0000256" key="3">
    <source>
        <dbReference type="ARBA" id="ARBA00022630"/>
    </source>
</evidence>
<reference evidence="9 10" key="1">
    <citation type="submission" date="2018-11" db="EMBL/GenBank/DDBJ databases">
        <authorList>
            <person name="Ye M.-Q."/>
            <person name="Du Z.-J."/>
        </authorList>
    </citation>
    <scope>NUCLEOTIDE SEQUENCE [LARGE SCALE GENOMIC DNA]</scope>
    <source>
        <strain evidence="9 10">U0105</strain>
    </source>
</reference>
<sequence>MQQFDQEFDYIIVGGGSAGAVLASRLSEDPTLEVALIEAGKPDNNPLIHIPFGLSLLTRLEGIGWGYHTEPQAHMGEREMFWPRGKTLGGSSSVNAMCYIRGQAEDYDNWVKQGAEGWSFDDVLPYFKRAEDYWGGEDEFHGVGGPLSVNKLRHVSPLSKAFVNSAKEVSLDEIADFNRRERVGLGLYDVTQRDGQRCSSAKGYLTGVRHRINLHVFTRTLVEKVLLKEKTATGVLARKQGKAMRLNARREVILSGGAINSPQLLMLSGIGPAAHLRDKGVHVQHELKGVGQNLQDHLDAIVQYESKAKEGYAIAASAVPQYVKAAFRYLFRRDHIFSSNVAEAGGFACSRHANGIPDLQFHFLPARLKDHGREFVTGYGFGLHVCCLYPKSRGYIALQSSHPADHAVIQPNYLSDGHDIEVMLDGLKMARKILKSEPFSQYGGTEVMPGDAVQSDDALLAFIKEHAETIYHPIGTCKMGANGDPMSVVDTQCRVIGTQGLRVVDASVMPSLVGGNTNAPTIMIAERVADWIKQGLA</sequence>
<feature type="domain" description="Glucose-methanol-choline oxidoreductase N-terminal" evidence="7">
    <location>
        <begin position="85"/>
        <end position="108"/>
    </location>
</feature>
<dbReference type="Gene3D" id="3.30.560.10">
    <property type="entry name" value="Glucose Oxidase, domain 3"/>
    <property type="match status" value="1"/>
</dbReference>
<evidence type="ECO:0000256" key="1">
    <source>
        <dbReference type="ARBA" id="ARBA00001974"/>
    </source>
</evidence>
<dbReference type="AlphaFoldDB" id="A0A3N5Y4L1"/>
<dbReference type="PROSITE" id="PS00623">
    <property type="entry name" value="GMC_OXRED_1"/>
    <property type="match status" value="1"/>
</dbReference>
<dbReference type="GO" id="GO:0050660">
    <property type="term" value="F:flavin adenine dinucleotide binding"/>
    <property type="evidence" value="ECO:0007669"/>
    <property type="project" value="InterPro"/>
</dbReference>
<evidence type="ECO:0000256" key="4">
    <source>
        <dbReference type="ARBA" id="ARBA00022827"/>
    </source>
</evidence>
<dbReference type="SUPFAM" id="SSF54373">
    <property type="entry name" value="FAD-linked reductases, C-terminal domain"/>
    <property type="match status" value="1"/>
</dbReference>
<protein>
    <submittedName>
        <fullName evidence="9">Choline dehydrogenase</fullName>
        <ecNumber evidence="9">1.1.99.1</ecNumber>
    </submittedName>
</protein>
<dbReference type="InterPro" id="IPR000172">
    <property type="entry name" value="GMC_OxRdtase_N"/>
</dbReference>
<accession>A0A3N5Y4L1</accession>
<feature type="binding site" evidence="5">
    <location>
        <position position="222"/>
    </location>
    <ligand>
        <name>FAD</name>
        <dbReference type="ChEBI" id="CHEBI:57692"/>
    </ligand>
</feature>
<keyword evidence="4 5" id="KW-0274">FAD</keyword>
<feature type="domain" description="Glucose-methanol-choline oxidoreductase N-terminal" evidence="8">
    <location>
        <begin position="257"/>
        <end position="271"/>
    </location>
</feature>
<comment type="cofactor">
    <cofactor evidence="1 5">
        <name>FAD</name>
        <dbReference type="ChEBI" id="CHEBI:57692"/>
    </cofactor>
</comment>
<dbReference type="RefSeq" id="WP_124029227.1">
    <property type="nucleotide sequence ID" value="NZ_JBHRSN010000013.1"/>
</dbReference>
<dbReference type="InterPro" id="IPR007867">
    <property type="entry name" value="GMC_OxRtase_C"/>
</dbReference>
<dbReference type="PROSITE" id="PS00624">
    <property type="entry name" value="GMC_OXRED_2"/>
    <property type="match status" value="1"/>
</dbReference>
<keyword evidence="3 6" id="KW-0285">Flavoprotein</keyword>
<comment type="similarity">
    <text evidence="2 6">Belongs to the GMC oxidoreductase family.</text>
</comment>
<dbReference type="EC" id="1.1.99.1" evidence="9"/>
<dbReference type="GO" id="GO:0008812">
    <property type="term" value="F:choline dehydrogenase activity"/>
    <property type="evidence" value="ECO:0007669"/>
    <property type="project" value="UniProtKB-EC"/>
</dbReference>
<dbReference type="NCBIfam" id="NF002550">
    <property type="entry name" value="PRK02106.1"/>
    <property type="match status" value="1"/>
</dbReference>
<comment type="caution">
    <text evidence="9">The sequence shown here is derived from an EMBL/GenBank/DDBJ whole genome shotgun (WGS) entry which is preliminary data.</text>
</comment>
<dbReference type="InterPro" id="IPR036188">
    <property type="entry name" value="FAD/NAD-bd_sf"/>
</dbReference>
<evidence type="ECO:0000313" key="10">
    <source>
        <dbReference type="Proteomes" id="UP000275281"/>
    </source>
</evidence>
<evidence type="ECO:0000256" key="2">
    <source>
        <dbReference type="ARBA" id="ARBA00010790"/>
    </source>
</evidence>